<accession>A0ABQ1Y2T9</accession>
<sequence>MRTIELGTSNLQVPVIAVGCMRINNLSKTDAERFVQTALDEGANFFDHADIYGAGECEQIFAEAVHMNASVREKMILQSKCGIRRGMFDFSKEHILESVDGILDRLNTDYLDVLLLHRPDALVEPDEVAEAFDRLHSSGKVRHFGVSNQNPMQIQLLKKSVKQPLVANQLQLSITNTTMIDAGIHVNMLDDAAVNRDGSILDFCRLNDITIQPWSPFQYGFFEGVFLDNDKFPELNAKINEIAGKYGVTNTTIAIAWILRHPAQMQPVTGTTNVDRLKDCIKASEIRLTREEWYEIYRAAGNILP</sequence>
<dbReference type="PRINTS" id="PR00069">
    <property type="entry name" value="ALDKETRDTASE"/>
</dbReference>
<gene>
    <name evidence="2" type="ORF">GCM10008013_01920</name>
</gene>
<dbReference type="PROSITE" id="PS51257">
    <property type="entry name" value="PROKAR_LIPOPROTEIN"/>
    <property type="match status" value="1"/>
</dbReference>
<comment type="caution">
    <text evidence="2">The sequence shown here is derived from an EMBL/GenBank/DDBJ whole genome shotgun (WGS) entry which is preliminary data.</text>
</comment>
<organism evidence="2 3">
    <name type="scientific">Paenibacillus segetis</name>
    <dbReference type="NCBI Taxonomy" id="1325360"/>
    <lineage>
        <taxon>Bacteria</taxon>
        <taxon>Bacillati</taxon>
        <taxon>Bacillota</taxon>
        <taxon>Bacilli</taxon>
        <taxon>Bacillales</taxon>
        <taxon>Paenibacillaceae</taxon>
        <taxon>Paenibacillus</taxon>
    </lineage>
</organism>
<keyword evidence="3" id="KW-1185">Reference proteome</keyword>
<proteinExistence type="predicted"/>
<dbReference type="Gene3D" id="3.20.20.100">
    <property type="entry name" value="NADP-dependent oxidoreductase domain"/>
    <property type="match status" value="1"/>
</dbReference>
<dbReference type="Proteomes" id="UP000659344">
    <property type="component" value="Unassembled WGS sequence"/>
</dbReference>
<dbReference type="EMBL" id="BMFT01000001">
    <property type="protein sequence ID" value="GGH10481.1"/>
    <property type="molecule type" value="Genomic_DNA"/>
</dbReference>
<dbReference type="InterPro" id="IPR050523">
    <property type="entry name" value="AKR_Detox_Biosynth"/>
</dbReference>
<dbReference type="Pfam" id="PF00248">
    <property type="entry name" value="Aldo_ket_red"/>
    <property type="match status" value="1"/>
</dbReference>
<evidence type="ECO:0000313" key="2">
    <source>
        <dbReference type="EMBL" id="GGH10481.1"/>
    </source>
</evidence>
<protein>
    <submittedName>
        <fullName evidence="2">Aldo/keto reductase</fullName>
    </submittedName>
</protein>
<dbReference type="InterPro" id="IPR036812">
    <property type="entry name" value="NAD(P)_OxRdtase_dom_sf"/>
</dbReference>
<dbReference type="RefSeq" id="WP_188534943.1">
    <property type="nucleotide sequence ID" value="NZ_BMFT01000001.1"/>
</dbReference>
<evidence type="ECO:0000259" key="1">
    <source>
        <dbReference type="Pfam" id="PF00248"/>
    </source>
</evidence>
<feature type="domain" description="NADP-dependent oxidoreductase" evidence="1">
    <location>
        <begin position="16"/>
        <end position="296"/>
    </location>
</feature>
<evidence type="ECO:0000313" key="3">
    <source>
        <dbReference type="Proteomes" id="UP000659344"/>
    </source>
</evidence>
<name>A0ABQ1Y2T9_9BACL</name>
<dbReference type="PANTHER" id="PTHR43364:SF1">
    <property type="entry name" value="OXIDOREDUCTASE YDHF"/>
    <property type="match status" value="1"/>
</dbReference>
<dbReference type="PANTHER" id="PTHR43364">
    <property type="entry name" value="NADH-SPECIFIC METHYLGLYOXAL REDUCTASE-RELATED"/>
    <property type="match status" value="1"/>
</dbReference>
<dbReference type="InterPro" id="IPR020471">
    <property type="entry name" value="AKR"/>
</dbReference>
<dbReference type="SUPFAM" id="SSF51430">
    <property type="entry name" value="NAD(P)-linked oxidoreductase"/>
    <property type="match status" value="1"/>
</dbReference>
<reference evidence="3" key="1">
    <citation type="journal article" date="2019" name="Int. J. Syst. Evol. Microbiol.">
        <title>The Global Catalogue of Microorganisms (GCM) 10K type strain sequencing project: providing services to taxonomists for standard genome sequencing and annotation.</title>
        <authorList>
            <consortium name="The Broad Institute Genomics Platform"/>
            <consortium name="The Broad Institute Genome Sequencing Center for Infectious Disease"/>
            <person name="Wu L."/>
            <person name="Ma J."/>
        </authorList>
    </citation>
    <scope>NUCLEOTIDE SEQUENCE [LARGE SCALE GENOMIC DNA]</scope>
    <source>
        <strain evidence="3">CGMCC 1.12769</strain>
    </source>
</reference>
<dbReference type="CDD" id="cd19092">
    <property type="entry name" value="AKR_BsYcsN_EcYdhF-like"/>
    <property type="match status" value="1"/>
</dbReference>
<dbReference type="InterPro" id="IPR023210">
    <property type="entry name" value="NADP_OxRdtase_dom"/>
</dbReference>